<dbReference type="SMART" id="SM00458">
    <property type="entry name" value="RICIN"/>
    <property type="match status" value="1"/>
</dbReference>
<dbReference type="GO" id="GO:0030246">
    <property type="term" value="F:carbohydrate binding"/>
    <property type="evidence" value="ECO:0007669"/>
    <property type="project" value="UniProtKB-KW"/>
</dbReference>
<reference evidence="4" key="1">
    <citation type="submission" date="2017-09" db="EMBL/GenBank/DDBJ databases">
        <authorList>
            <person name="Varghese N."/>
            <person name="Submissions S."/>
        </authorList>
    </citation>
    <scope>NUCLEOTIDE SEQUENCE [LARGE SCALE GENOMIC DNA]</scope>
    <source>
        <strain evidence="4">CGMCC 4.6857</strain>
    </source>
</reference>
<accession>A0A285IMB2</accession>
<evidence type="ECO:0000256" key="1">
    <source>
        <dbReference type="SAM" id="SignalP"/>
    </source>
</evidence>
<dbReference type="CDD" id="cd23451">
    <property type="entry name" value="beta-trefoil_Ricin_laminarinase"/>
    <property type="match status" value="1"/>
</dbReference>
<feature type="domain" description="Ricin B lectin" evidence="2">
    <location>
        <begin position="30"/>
        <end position="156"/>
    </location>
</feature>
<proteinExistence type="predicted"/>
<feature type="signal peptide" evidence="1">
    <location>
        <begin position="1"/>
        <end position="27"/>
    </location>
</feature>
<gene>
    <name evidence="3" type="ORF">SAMN05421748_109222</name>
</gene>
<dbReference type="AlphaFoldDB" id="A0A285IMB2"/>
<organism evidence="3 4">
    <name type="scientific">Paractinoplanes atraurantiacus</name>
    <dbReference type="NCBI Taxonomy" id="1036182"/>
    <lineage>
        <taxon>Bacteria</taxon>
        <taxon>Bacillati</taxon>
        <taxon>Actinomycetota</taxon>
        <taxon>Actinomycetes</taxon>
        <taxon>Micromonosporales</taxon>
        <taxon>Micromonosporaceae</taxon>
        <taxon>Paractinoplanes</taxon>
    </lineage>
</organism>
<keyword evidence="3" id="KW-0430">Lectin</keyword>
<dbReference type="PROSITE" id="PS50231">
    <property type="entry name" value="RICIN_B_LECTIN"/>
    <property type="match status" value="1"/>
</dbReference>
<dbReference type="InterPro" id="IPR059186">
    <property type="entry name" value="SACTE_4363"/>
</dbReference>
<sequence>MRKMLIGAVLGVVVAGVGVAGVTTAFAASTGTVVSAANGKCLDVTNGSTANGNQPQMWACSPGANQTWTFADDGSVRGLGKCLDVANGATTDGAVVHMWDCYAGLTSQQWTLNAAKDLVNVKAGKCLDIKDNNLADGAKLQLWSCGGGANQKWNYSGTPTTPPTTVPPNPNNPDLGPNVTIFDPSMSQATIQNKLNSVFNSQVSNQFGNARYALLFKPGSYNVDANVGFFTQVAGLGLNPDQVNINGHVHVEADWWPDGSQNATQNFWRSAEGLSVTPPDGLDRWAVSQAAPYRRMHVRGNLALSDGGWSSGGFIADSKIDGQIQSGSQQQFLTRNSQMGSWNGSNWNQVFVGSPGAPAQSFPSPPYTTIGSSPTIAEKPYLYVDSAGAYQVFVPAVRTNASGTTWANGTPAGTSLPISTFYVVKSGDTAATINAALAAGKNLLVTPGVYNLNQTLNVTRAGTVVLGLGLATFVPVGGVDAMHVADVDGVRLAGVLFDAGTTNSNTLLEVGPAGSSASHAANPTVLSDVFIRVGGSIAGKANVSMQINSNNVIGDHAWIWRADHGNGGTVGWTINTGRNGLIVDGDNVTFYGLFVEHYQQYQTIWKGEAGRTYFYQNEMPYDPPNQAAYMNGSTRGWAAYKVADSVNTHEAYGLGSYCYFNVNPSVVNARAFEVPVKSGVKLRDMVTVSLGGTGTITNVINTTGAAVNSGHQVTSLVSGP</sequence>
<dbReference type="EMBL" id="OBDY01000009">
    <property type="protein sequence ID" value="SNY49119.1"/>
    <property type="molecule type" value="Genomic_DNA"/>
</dbReference>
<dbReference type="Gene3D" id="2.80.10.50">
    <property type="match status" value="2"/>
</dbReference>
<keyword evidence="4" id="KW-1185">Reference proteome</keyword>
<dbReference type="CDD" id="cd23669">
    <property type="entry name" value="GH55_SacteLam55A-like"/>
    <property type="match status" value="1"/>
</dbReference>
<name>A0A285IMB2_9ACTN</name>
<evidence type="ECO:0000259" key="2">
    <source>
        <dbReference type="SMART" id="SM00458"/>
    </source>
</evidence>
<protein>
    <submittedName>
        <fullName evidence="3">Ricin-type beta-trefoil lectin domain-containing protein</fullName>
    </submittedName>
</protein>
<keyword evidence="1" id="KW-0732">Signal</keyword>
<dbReference type="InterPro" id="IPR035992">
    <property type="entry name" value="Ricin_B-like_lectins"/>
</dbReference>
<dbReference type="InterPro" id="IPR000772">
    <property type="entry name" value="Ricin_B_lectin"/>
</dbReference>
<dbReference type="Proteomes" id="UP000219612">
    <property type="component" value="Unassembled WGS sequence"/>
</dbReference>
<evidence type="ECO:0000313" key="3">
    <source>
        <dbReference type="EMBL" id="SNY49119.1"/>
    </source>
</evidence>
<feature type="chain" id="PRO_5013171119" evidence="1">
    <location>
        <begin position="28"/>
        <end position="720"/>
    </location>
</feature>
<dbReference type="SUPFAM" id="SSF50370">
    <property type="entry name" value="Ricin B-like lectins"/>
    <property type="match status" value="1"/>
</dbReference>
<evidence type="ECO:0000313" key="4">
    <source>
        <dbReference type="Proteomes" id="UP000219612"/>
    </source>
</evidence>
<dbReference type="Pfam" id="PF00652">
    <property type="entry name" value="Ricin_B_lectin"/>
    <property type="match status" value="1"/>
</dbReference>
<dbReference type="RefSeq" id="WP_218854668.1">
    <property type="nucleotide sequence ID" value="NZ_OBDY01000009.1"/>
</dbReference>